<evidence type="ECO:0000256" key="2">
    <source>
        <dbReference type="ARBA" id="ARBA00022723"/>
    </source>
</evidence>
<evidence type="ECO:0000256" key="7">
    <source>
        <dbReference type="ARBA" id="ARBA00023242"/>
    </source>
</evidence>
<reference evidence="10 11" key="1">
    <citation type="submission" date="2019-01" db="EMBL/GenBank/DDBJ databases">
        <authorList>
            <person name="Sayadi A."/>
        </authorList>
    </citation>
    <scope>NUCLEOTIDE SEQUENCE [LARGE SCALE GENOMIC DNA]</scope>
</reference>
<keyword evidence="2" id="KW-0479">Metal-binding</keyword>
<evidence type="ECO:0000256" key="1">
    <source>
        <dbReference type="ARBA" id="ARBA00004123"/>
    </source>
</evidence>
<evidence type="ECO:0000259" key="9">
    <source>
        <dbReference type="PROSITE" id="PS50157"/>
    </source>
</evidence>
<feature type="domain" description="C2H2-type" evidence="9">
    <location>
        <begin position="422"/>
        <end position="449"/>
    </location>
</feature>
<accession>A0A653CXU6</accession>
<dbReference type="Gene3D" id="3.30.160.60">
    <property type="entry name" value="Classic Zinc Finger"/>
    <property type="match status" value="5"/>
</dbReference>
<gene>
    <name evidence="10" type="ORF">CALMAC_LOCUS12630</name>
</gene>
<dbReference type="GO" id="GO:0003677">
    <property type="term" value="F:DNA binding"/>
    <property type="evidence" value="ECO:0007669"/>
    <property type="project" value="UniProtKB-KW"/>
</dbReference>
<dbReference type="GO" id="GO:0008270">
    <property type="term" value="F:zinc ion binding"/>
    <property type="evidence" value="ECO:0007669"/>
    <property type="project" value="UniProtKB-KW"/>
</dbReference>
<dbReference type="InterPro" id="IPR013087">
    <property type="entry name" value="Znf_C2H2_type"/>
</dbReference>
<evidence type="ECO:0000313" key="10">
    <source>
        <dbReference type="EMBL" id="VEN52543.1"/>
    </source>
</evidence>
<evidence type="ECO:0000256" key="4">
    <source>
        <dbReference type="ARBA" id="ARBA00022771"/>
    </source>
</evidence>
<organism evidence="10 11">
    <name type="scientific">Callosobruchus maculatus</name>
    <name type="common">Southern cowpea weevil</name>
    <name type="synonym">Pulse bruchid</name>
    <dbReference type="NCBI Taxonomy" id="64391"/>
    <lineage>
        <taxon>Eukaryota</taxon>
        <taxon>Metazoa</taxon>
        <taxon>Ecdysozoa</taxon>
        <taxon>Arthropoda</taxon>
        <taxon>Hexapoda</taxon>
        <taxon>Insecta</taxon>
        <taxon>Pterygota</taxon>
        <taxon>Neoptera</taxon>
        <taxon>Endopterygota</taxon>
        <taxon>Coleoptera</taxon>
        <taxon>Polyphaga</taxon>
        <taxon>Cucujiformia</taxon>
        <taxon>Chrysomeloidea</taxon>
        <taxon>Chrysomelidae</taxon>
        <taxon>Bruchinae</taxon>
        <taxon>Bruchini</taxon>
        <taxon>Callosobruchus</taxon>
    </lineage>
</organism>
<sequence>MEIQTEIHIKSETLDEDVNEVFTTTEDNESVDLISRTVWIRVIDEYYHVNDPPEVAICNIIPKVEELPEESKITECDENIHETVSLFLNRIRKEHNYTYWSGSDLNIKKEVDVKQEPALDMYSEVQQLGQELMHKEQDDENTEYIPVLRRIIKEHSYINWSDSDLNNKIAVKVENEPAMGMDSEVQELSQELMLKDESDENTDSRSTLRRLAERKTLKKHHLAGKKLFICYTCNYTAYSKYQLIRHLRMHANQRNVNHSRTSNFNLNTCVHCHAIFKGQQLLDEHVLKKHPAFITCECTVCGYKTSERGSFDRHMLTHPERYKCLHCNASYKQKVSLDGHIVNTHPDFINSITSILYKCAKCIYKTTRKESLTRHMWKHSTSSHKFIRCDHCSALFKQKISRDEHLLKKHPNFFSKITSKLYQCERCTYRTFKKHYFDEHASRHFGKAPSYKPHTCIHCKVTFKSKKSLDDHIVKKHPNFVTSVSSKLYRCTKCDYKTTRKHHFDRHVSIHPNETSSSIELTKCIHCNVTLNATGLDEHVVKKHPNCIASVTSKIYKCSTCPYKTTVLSNFERHSSAHPALQ</sequence>
<dbReference type="Proteomes" id="UP000410492">
    <property type="component" value="Unassembled WGS sequence"/>
</dbReference>
<dbReference type="PROSITE" id="PS00028">
    <property type="entry name" value="ZINC_FINGER_C2H2_1"/>
    <property type="match status" value="3"/>
</dbReference>
<dbReference type="AlphaFoldDB" id="A0A653CXU6"/>
<keyword evidence="7" id="KW-0539">Nucleus</keyword>
<comment type="subcellular location">
    <subcellularLocation>
        <location evidence="1">Nucleus</location>
    </subcellularLocation>
</comment>
<feature type="domain" description="C2H2-type" evidence="9">
    <location>
        <begin position="357"/>
        <end position="384"/>
    </location>
</feature>
<keyword evidence="3" id="KW-0677">Repeat</keyword>
<evidence type="ECO:0000256" key="5">
    <source>
        <dbReference type="ARBA" id="ARBA00022833"/>
    </source>
</evidence>
<protein>
    <recommendedName>
        <fullName evidence="9">C2H2-type domain-containing protein</fullName>
    </recommendedName>
</protein>
<dbReference type="PROSITE" id="PS50157">
    <property type="entry name" value="ZINC_FINGER_C2H2_2"/>
    <property type="match status" value="5"/>
</dbReference>
<evidence type="ECO:0000313" key="11">
    <source>
        <dbReference type="Proteomes" id="UP000410492"/>
    </source>
</evidence>
<keyword evidence="11" id="KW-1185">Reference proteome</keyword>
<feature type="domain" description="C2H2-type" evidence="9">
    <location>
        <begin position="322"/>
        <end position="345"/>
    </location>
</feature>
<name>A0A653CXU6_CALMS</name>
<proteinExistence type="predicted"/>
<evidence type="ECO:0000256" key="8">
    <source>
        <dbReference type="PROSITE-ProRule" id="PRU00042"/>
    </source>
</evidence>
<dbReference type="SMART" id="SM00355">
    <property type="entry name" value="ZnF_C2H2"/>
    <property type="match status" value="11"/>
</dbReference>
<feature type="domain" description="C2H2-type" evidence="9">
    <location>
        <begin position="228"/>
        <end position="255"/>
    </location>
</feature>
<dbReference type="OrthoDB" id="3561125at2759"/>
<evidence type="ECO:0000256" key="3">
    <source>
        <dbReference type="ARBA" id="ARBA00022737"/>
    </source>
</evidence>
<feature type="domain" description="C2H2-type" evidence="9">
    <location>
        <begin position="489"/>
        <end position="516"/>
    </location>
</feature>
<keyword evidence="5" id="KW-0862">Zinc</keyword>
<keyword evidence="4 8" id="KW-0863">Zinc-finger</keyword>
<keyword evidence="6" id="KW-0238">DNA-binding</keyword>
<dbReference type="EMBL" id="CAACVG010009207">
    <property type="protein sequence ID" value="VEN52543.1"/>
    <property type="molecule type" value="Genomic_DNA"/>
</dbReference>
<dbReference type="GO" id="GO:0005634">
    <property type="term" value="C:nucleus"/>
    <property type="evidence" value="ECO:0007669"/>
    <property type="project" value="UniProtKB-SubCell"/>
</dbReference>
<dbReference type="PANTHER" id="PTHR24392">
    <property type="entry name" value="ZINC FINGER PROTEIN"/>
    <property type="match status" value="1"/>
</dbReference>
<dbReference type="PANTHER" id="PTHR24392:SF56">
    <property type="entry name" value="ZINC FINGER PROTEIN 510"/>
    <property type="match status" value="1"/>
</dbReference>
<evidence type="ECO:0000256" key="6">
    <source>
        <dbReference type="ARBA" id="ARBA00023125"/>
    </source>
</evidence>